<dbReference type="EMBL" id="CP114767">
    <property type="protein sequence ID" value="WBA42752.1"/>
    <property type="molecule type" value="Genomic_DNA"/>
</dbReference>
<name>A0ABY7LQQ1_9BACT</name>
<gene>
    <name evidence="1" type="ORF">O3303_04140</name>
</gene>
<protein>
    <recommendedName>
        <fullName evidence="3">DUF3352 domain-containing protein</fullName>
    </recommendedName>
</protein>
<dbReference type="SUPFAM" id="SSF75011">
    <property type="entry name" value="3-carboxy-cis,cis-mucoante lactonizing enzyme"/>
    <property type="match status" value="1"/>
</dbReference>
<proteinExistence type="predicted"/>
<evidence type="ECO:0000313" key="2">
    <source>
        <dbReference type="Proteomes" id="UP001211005"/>
    </source>
</evidence>
<keyword evidence="2" id="KW-1185">Reference proteome</keyword>
<dbReference type="Gene3D" id="2.130.10.10">
    <property type="entry name" value="YVTN repeat-like/Quinoprotein amine dehydrogenase"/>
    <property type="match status" value="1"/>
</dbReference>
<dbReference type="Proteomes" id="UP001211005">
    <property type="component" value="Chromosome"/>
</dbReference>
<reference evidence="1 2" key="1">
    <citation type="submission" date="2022-12" db="EMBL/GenBank/DDBJ databases">
        <title>Hymenobacter canadensis sp. nov. isolated from lake water of the Cambridge Bay, Canada.</title>
        <authorList>
            <person name="Kim W.H."/>
            <person name="Lee Y.M."/>
        </authorList>
    </citation>
    <scope>NUCLEOTIDE SEQUENCE [LARGE SCALE GENOMIC DNA]</scope>
    <source>
        <strain evidence="1 2">PAMC 29467</strain>
    </source>
</reference>
<organism evidence="1 2">
    <name type="scientific">Hymenobacter canadensis</name>
    <dbReference type="NCBI Taxonomy" id="2999067"/>
    <lineage>
        <taxon>Bacteria</taxon>
        <taxon>Pseudomonadati</taxon>
        <taxon>Bacteroidota</taxon>
        <taxon>Cytophagia</taxon>
        <taxon>Cytophagales</taxon>
        <taxon>Hymenobacteraceae</taxon>
        <taxon>Hymenobacter</taxon>
    </lineage>
</organism>
<sequence>MSKKLLVFLTGLFLLAALASYVYYRRTVAAVPVDPWALVPDDAVLVTATRDQPTLVRHLKETQIWDNLTTVSYFQSLENTVAMIDSLTGGRNVVLRFLGRKNVLTSVHVTGPGRFDVLLQVPVGSVREYRQVRSLVDALARDPQFRVRTRDYEGTLLTEISEPGTGRGLTFINHRNHLVFSPSSLLVEAVVRRLASPKQPTVAADFQGTDFFRLRDVDATLLVNYRRLPQLLGVFFRSDVVLGIGAVTNLARNGQLEMKLAGNKVVLNGFVNPETTAGSLHERLRGQPAQRLRMAEVLSLRTALLVHLGLGPAGILRGARPATPRPDTLNPAVLPLLDSLTAGLSQEVALAYLAPPTARVKPGRLALMWCARPAQQALLLGQLRRVVGASPSFERVGPYQIHQTGVPELPARLVGPLFAGFRAPVVAVVGSYLVFGDDAAALRAWLQDVAAENVWSRSPTQVAFLQDTQPLARLSVVLDTRNAWNLLLRGLVEERRAGLLRNESLFKRFPQVALQLVPAANEQEDGAQYFSQLLLRHPLVGPAVARPQGSTGTGSVLAFKTPLAGAPLLVPVAGAARPGVLVQDASQVLHYVTPENVVAWSDSLPGPLVGRLQRRTVAGRAGYLLATAGQLHFLDQQGRPAPQFPLNLPDSVRATGLSVSPEGAGAAPRLLVAGGGGNLFLYDTNGNAYPNWQPKRLDFNLAAQPLYLVVGGRDVLVVLLENGYVYAFDQQGAAYPGFPISMGARLQSEALVETAGPTLSRTRLAVVNQHGEQVTFTLAGDIVSRRRVATWSRTSVFRLIPDQQRRSYVVAREEGGQLDLFEATGRRLLGQRFLTSGTKPVQFFDFGSGRRVYAITELGPGKAYLYDSQGRLLGGQPFESSAPEIGLEYEAATKIYHLYRTAGPELRRMGLELK</sequence>
<accession>A0ABY7LQQ1</accession>
<dbReference type="InterPro" id="IPR015943">
    <property type="entry name" value="WD40/YVTN_repeat-like_dom_sf"/>
</dbReference>
<dbReference type="RefSeq" id="WP_269560802.1">
    <property type="nucleotide sequence ID" value="NZ_CP114767.1"/>
</dbReference>
<evidence type="ECO:0000313" key="1">
    <source>
        <dbReference type="EMBL" id="WBA42752.1"/>
    </source>
</evidence>
<evidence type="ECO:0008006" key="3">
    <source>
        <dbReference type="Google" id="ProtNLM"/>
    </source>
</evidence>